<accession>A0ABD1FTW8</accession>
<keyword evidence="2" id="KW-1185">Reference proteome</keyword>
<comment type="caution">
    <text evidence="1">The sequence shown here is derived from an EMBL/GenBank/DDBJ whole genome shotgun (WGS) entry which is preliminary data.</text>
</comment>
<dbReference type="Proteomes" id="UP001567538">
    <property type="component" value="Unassembled WGS sequence"/>
</dbReference>
<organism evidence="1 2">
    <name type="scientific">Salvia divinorum</name>
    <name type="common">Maria pastora</name>
    <name type="synonym">Diviner's sage</name>
    <dbReference type="NCBI Taxonomy" id="28513"/>
    <lineage>
        <taxon>Eukaryota</taxon>
        <taxon>Viridiplantae</taxon>
        <taxon>Streptophyta</taxon>
        <taxon>Embryophyta</taxon>
        <taxon>Tracheophyta</taxon>
        <taxon>Spermatophyta</taxon>
        <taxon>Magnoliopsida</taxon>
        <taxon>eudicotyledons</taxon>
        <taxon>Gunneridae</taxon>
        <taxon>Pentapetalae</taxon>
        <taxon>asterids</taxon>
        <taxon>lamiids</taxon>
        <taxon>Lamiales</taxon>
        <taxon>Lamiaceae</taxon>
        <taxon>Nepetoideae</taxon>
        <taxon>Mentheae</taxon>
        <taxon>Salviinae</taxon>
        <taxon>Salvia</taxon>
        <taxon>Salvia subgen. Calosphace</taxon>
    </lineage>
</organism>
<reference evidence="1 2" key="1">
    <citation type="submission" date="2024-06" db="EMBL/GenBank/DDBJ databases">
        <title>A chromosome level genome sequence of Diviner's sage (Salvia divinorum).</title>
        <authorList>
            <person name="Ford S.A."/>
            <person name="Ro D.-K."/>
            <person name="Ness R.W."/>
            <person name="Phillips M.A."/>
        </authorList>
    </citation>
    <scope>NUCLEOTIDE SEQUENCE [LARGE SCALE GENOMIC DNA]</scope>
    <source>
        <strain evidence="1">SAF-2024a</strain>
        <tissue evidence="1">Leaf</tissue>
    </source>
</reference>
<proteinExistence type="predicted"/>
<protein>
    <submittedName>
        <fullName evidence="1">Uncharacterized protein</fullName>
    </submittedName>
</protein>
<dbReference type="EMBL" id="JBEAFC010000012">
    <property type="protein sequence ID" value="KAL1535282.1"/>
    <property type="molecule type" value="Genomic_DNA"/>
</dbReference>
<gene>
    <name evidence="1" type="ORF">AAHA92_31357</name>
</gene>
<evidence type="ECO:0000313" key="2">
    <source>
        <dbReference type="Proteomes" id="UP001567538"/>
    </source>
</evidence>
<dbReference type="AlphaFoldDB" id="A0ABD1FTW8"/>
<name>A0ABD1FTW8_SALDI</name>
<sequence>MEAESVDSGCEQGQCHMAVKDKEGSGDVDKLSTSLIIANGNDSREHASVHGTSQVQDLPCVDERSTSVLKDYQYSWRDIVAGENGFGATNHVTSDLNNLNISTEYTGGSCVQGGRSQGNT</sequence>
<evidence type="ECO:0000313" key="1">
    <source>
        <dbReference type="EMBL" id="KAL1535282.1"/>
    </source>
</evidence>